<comment type="caution">
    <text evidence="1">The sequence shown here is derived from an EMBL/GenBank/DDBJ whole genome shotgun (WGS) entry which is preliminary data.</text>
</comment>
<name>A0ACC2FCS8_DALPE</name>
<proteinExistence type="predicted"/>
<sequence>MLAEIHAENSKVELLPWDHVTYLRTLFINQEQEVSKRIYLEELIGPGFSGGLLRSIPPATTLHCSPPLFRIIPCFPHSWTYIGINLPPIRELY</sequence>
<evidence type="ECO:0000313" key="1">
    <source>
        <dbReference type="EMBL" id="KAJ7989149.1"/>
    </source>
</evidence>
<organism evidence="1 2">
    <name type="scientific">Dallia pectoralis</name>
    <name type="common">Alaska blackfish</name>
    <dbReference type="NCBI Taxonomy" id="75939"/>
    <lineage>
        <taxon>Eukaryota</taxon>
        <taxon>Metazoa</taxon>
        <taxon>Chordata</taxon>
        <taxon>Craniata</taxon>
        <taxon>Vertebrata</taxon>
        <taxon>Euteleostomi</taxon>
        <taxon>Actinopterygii</taxon>
        <taxon>Neopterygii</taxon>
        <taxon>Teleostei</taxon>
        <taxon>Protacanthopterygii</taxon>
        <taxon>Esociformes</taxon>
        <taxon>Umbridae</taxon>
        <taxon>Dallia</taxon>
    </lineage>
</organism>
<reference evidence="1" key="1">
    <citation type="submission" date="2021-05" db="EMBL/GenBank/DDBJ databases">
        <authorList>
            <person name="Pan Q."/>
            <person name="Jouanno E."/>
            <person name="Zahm M."/>
            <person name="Klopp C."/>
            <person name="Cabau C."/>
            <person name="Louis A."/>
            <person name="Berthelot C."/>
            <person name="Parey E."/>
            <person name="Roest Crollius H."/>
            <person name="Montfort J."/>
            <person name="Robinson-Rechavi M."/>
            <person name="Bouchez O."/>
            <person name="Lampietro C."/>
            <person name="Lopez Roques C."/>
            <person name="Donnadieu C."/>
            <person name="Postlethwait J."/>
            <person name="Bobe J."/>
            <person name="Dillon D."/>
            <person name="Chandos A."/>
            <person name="von Hippel F."/>
            <person name="Guiguen Y."/>
        </authorList>
    </citation>
    <scope>NUCLEOTIDE SEQUENCE</scope>
    <source>
        <strain evidence="1">YG-Jan2019</strain>
    </source>
</reference>
<dbReference type="EMBL" id="CM055757">
    <property type="protein sequence ID" value="KAJ7989149.1"/>
    <property type="molecule type" value="Genomic_DNA"/>
</dbReference>
<keyword evidence="2" id="KW-1185">Reference proteome</keyword>
<accession>A0ACC2FCS8</accession>
<dbReference type="Proteomes" id="UP001157502">
    <property type="component" value="Chromosome 30"/>
</dbReference>
<protein>
    <submittedName>
        <fullName evidence="1">Uncharacterized protein</fullName>
    </submittedName>
</protein>
<gene>
    <name evidence="1" type="ORF">DPEC_G00316520</name>
</gene>
<evidence type="ECO:0000313" key="2">
    <source>
        <dbReference type="Proteomes" id="UP001157502"/>
    </source>
</evidence>